<dbReference type="Proteomes" id="UP000280008">
    <property type="component" value="Unassembled WGS sequence"/>
</dbReference>
<protein>
    <submittedName>
        <fullName evidence="1">Uncharacterized protein</fullName>
    </submittedName>
</protein>
<name>A0A495II96_9MICO</name>
<dbReference type="EMBL" id="RBKS01000001">
    <property type="protein sequence ID" value="RKR74835.1"/>
    <property type="molecule type" value="Genomic_DNA"/>
</dbReference>
<evidence type="ECO:0000313" key="2">
    <source>
        <dbReference type="Proteomes" id="UP000280008"/>
    </source>
</evidence>
<accession>A0A495II96</accession>
<keyword evidence="2" id="KW-1185">Reference proteome</keyword>
<dbReference type="AlphaFoldDB" id="A0A495II96"/>
<evidence type="ECO:0000313" key="1">
    <source>
        <dbReference type="EMBL" id="RKR74835.1"/>
    </source>
</evidence>
<sequence length="45" mass="5071">MNETPRPMKRRTRHISPSMLARDALDQAVHTTHATSQTVSDGVIR</sequence>
<gene>
    <name evidence="1" type="ORF">C8E83_1966</name>
</gene>
<reference evidence="1 2" key="1">
    <citation type="submission" date="2018-10" db="EMBL/GenBank/DDBJ databases">
        <title>Sequencing the genomes of 1000 actinobacteria strains.</title>
        <authorList>
            <person name="Klenk H.-P."/>
        </authorList>
    </citation>
    <scope>NUCLEOTIDE SEQUENCE [LARGE SCALE GENOMIC DNA]</scope>
    <source>
        <strain evidence="1 2">DSM 17894</strain>
    </source>
</reference>
<comment type="caution">
    <text evidence="1">The sequence shown here is derived from an EMBL/GenBank/DDBJ whole genome shotgun (WGS) entry which is preliminary data.</text>
</comment>
<organism evidence="1 2">
    <name type="scientific">Frondihabitans australicus</name>
    <dbReference type="NCBI Taxonomy" id="386892"/>
    <lineage>
        <taxon>Bacteria</taxon>
        <taxon>Bacillati</taxon>
        <taxon>Actinomycetota</taxon>
        <taxon>Actinomycetes</taxon>
        <taxon>Micrococcales</taxon>
        <taxon>Microbacteriaceae</taxon>
        <taxon>Frondihabitans</taxon>
    </lineage>
</organism>
<proteinExistence type="predicted"/>